<dbReference type="Gene3D" id="3.40.50.300">
    <property type="entry name" value="P-loop containing nucleotide triphosphate hydrolases"/>
    <property type="match status" value="1"/>
</dbReference>
<name>A0ABV6IXN3_9PROT</name>
<dbReference type="EMBL" id="JBHLVZ010000083">
    <property type="protein sequence ID" value="MFC0388359.1"/>
    <property type="molecule type" value="Genomic_DNA"/>
</dbReference>
<dbReference type="SUPFAM" id="SSF52540">
    <property type="entry name" value="P-loop containing nucleoside triphosphate hydrolases"/>
    <property type="match status" value="1"/>
</dbReference>
<keyword evidence="2" id="KW-0547">Nucleotide-binding</keyword>
<dbReference type="InterPro" id="IPR037257">
    <property type="entry name" value="T2SS_E_N_sf"/>
</dbReference>
<keyword evidence="3" id="KW-0067">ATP-binding</keyword>
<accession>A0ABV6IXN3</accession>
<dbReference type="SMART" id="SM00382">
    <property type="entry name" value="AAA"/>
    <property type="match status" value="1"/>
</dbReference>
<dbReference type="Gene3D" id="3.30.300.160">
    <property type="entry name" value="Type II secretion system, protein E, N-terminal domain"/>
    <property type="match status" value="1"/>
</dbReference>
<dbReference type="PROSITE" id="PS00662">
    <property type="entry name" value="T2SP_E"/>
    <property type="match status" value="1"/>
</dbReference>
<organism evidence="5 6">
    <name type="scientific">Muricoccus vinaceus</name>
    <dbReference type="NCBI Taxonomy" id="424704"/>
    <lineage>
        <taxon>Bacteria</taxon>
        <taxon>Pseudomonadati</taxon>
        <taxon>Pseudomonadota</taxon>
        <taxon>Alphaproteobacteria</taxon>
        <taxon>Acetobacterales</taxon>
        <taxon>Roseomonadaceae</taxon>
        <taxon>Muricoccus</taxon>
    </lineage>
</organism>
<dbReference type="PANTHER" id="PTHR30258">
    <property type="entry name" value="TYPE II SECRETION SYSTEM PROTEIN GSPE-RELATED"/>
    <property type="match status" value="1"/>
</dbReference>
<dbReference type="Gene3D" id="3.30.450.90">
    <property type="match status" value="1"/>
</dbReference>
<gene>
    <name evidence="5" type="ORF">ACFFIC_22865</name>
</gene>
<sequence length="575" mass="60129">MDLPLNEPPYGAEAGPGRRLARHLLETGLLPAPALARAEEAGRAAGESLTTALLTLGLIGEDRLAAASAEALDLPLLGRDDLPPEPPLADRLPLRFLRRVRAYPARVEDGRLLLALADPLDAFAAQAAGLATGMPVSVAVATPANIDAALARLEEATAAQPELLEPEGGAAAGDDATRLRDQASEAPVVRHVNALILGAVEAGASDIHLEATEAGLRTRLRVDGVLRDAGLAPQALGAGVVSRLKIMARLDVAERRLPQDGRMRIAVRGRDVDLRVSVVPTLDGEGIVLRILDRGTLALNFASLGFSPDEIAVLQGMLNQTSRMMLVTGPTGSGKTTTLYAALGAVDRQRLKVCTIEDPVEYRLDGVSQVQVRPAIGLTFPNALRAMLRHDPDVMLVGEIRDAETASVAAQVALTGHLVLATLHTNDAPSAVTRLMDLGVPEYLIASVLHGVLAQRLVRTLCPACRRAEEAPPALAERLGLARLAPEGSGGPIRIFHPVGCAGCGGSGYRGRTTVLQVMTLTPALRELVLRRADSSGIEAAAVAEGMPTLMQAGLRKALAGTTSVEEVLRVTGGG</sequence>
<evidence type="ECO:0000259" key="4">
    <source>
        <dbReference type="PROSITE" id="PS00662"/>
    </source>
</evidence>
<dbReference type="Proteomes" id="UP001589789">
    <property type="component" value="Unassembled WGS sequence"/>
</dbReference>
<dbReference type="Gene3D" id="1.10.40.70">
    <property type="match status" value="1"/>
</dbReference>
<evidence type="ECO:0000256" key="2">
    <source>
        <dbReference type="ARBA" id="ARBA00022741"/>
    </source>
</evidence>
<comment type="similarity">
    <text evidence="1">Belongs to the GSP E family.</text>
</comment>
<dbReference type="RefSeq" id="WP_377054686.1">
    <property type="nucleotide sequence ID" value="NZ_JBHLVZ010000083.1"/>
</dbReference>
<evidence type="ECO:0000256" key="1">
    <source>
        <dbReference type="ARBA" id="ARBA00006611"/>
    </source>
</evidence>
<protein>
    <submittedName>
        <fullName evidence="5">GspE/PulE family protein</fullName>
    </submittedName>
</protein>
<feature type="domain" description="Bacterial type II secretion system protein E" evidence="4">
    <location>
        <begin position="388"/>
        <end position="402"/>
    </location>
</feature>
<dbReference type="InterPro" id="IPR007831">
    <property type="entry name" value="T2SS_GspE_N"/>
</dbReference>
<keyword evidence="6" id="KW-1185">Reference proteome</keyword>
<reference evidence="5 6" key="1">
    <citation type="submission" date="2024-09" db="EMBL/GenBank/DDBJ databases">
        <authorList>
            <person name="Sun Q."/>
            <person name="Mori K."/>
        </authorList>
    </citation>
    <scope>NUCLEOTIDE SEQUENCE [LARGE SCALE GENOMIC DNA]</scope>
    <source>
        <strain evidence="5 6">CCM 7468</strain>
    </source>
</reference>
<evidence type="ECO:0000256" key="3">
    <source>
        <dbReference type="ARBA" id="ARBA00022840"/>
    </source>
</evidence>
<dbReference type="InterPro" id="IPR003593">
    <property type="entry name" value="AAA+_ATPase"/>
</dbReference>
<dbReference type="SUPFAM" id="SSF160246">
    <property type="entry name" value="EspE N-terminal domain-like"/>
    <property type="match status" value="1"/>
</dbReference>
<dbReference type="CDD" id="cd01129">
    <property type="entry name" value="PulE-GspE-like"/>
    <property type="match status" value="1"/>
</dbReference>
<dbReference type="Pfam" id="PF00437">
    <property type="entry name" value="T2SSE"/>
    <property type="match status" value="1"/>
</dbReference>
<comment type="caution">
    <text evidence="5">The sequence shown here is derived from an EMBL/GenBank/DDBJ whole genome shotgun (WGS) entry which is preliminary data.</text>
</comment>
<proteinExistence type="inferred from homology"/>
<dbReference type="InterPro" id="IPR027417">
    <property type="entry name" value="P-loop_NTPase"/>
</dbReference>
<evidence type="ECO:0000313" key="5">
    <source>
        <dbReference type="EMBL" id="MFC0388359.1"/>
    </source>
</evidence>
<dbReference type="Pfam" id="PF05157">
    <property type="entry name" value="MshEN"/>
    <property type="match status" value="1"/>
</dbReference>
<evidence type="ECO:0000313" key="6">
    <source>
        <dbReference type="Proteomes" id="UP001589789"/>
    </source>
</evidence>
<dbReference type="InterPro" id="IPR001482">
    <property type="entry name" value="T2SS/T4SS_dom"/>
</dbReference>
<dbReference type="PANTHER" id="PTHR30258:SF2">
    <property type="entry name" value="COMG OPERON PROTEIN 1"/>
    <property type="match status" value="1"/>
</dbReference>